<dbReference type="EMBL" id="JAVRQI010000014">
    <property type="protein sequence ID" value="MDT1063658.1"/>
    <property type="molecule type" value="Genomic_DNA"/>
</dbReference>
<keyword evidence="4" id="KW-0004">4Fe-4S</keyword>
<dbReference type="Gene3D" id="3.20.20.70">
    <property type="entry name" value="Aldolase class I"/>
    <property type="match status" value="1"/>
</dbReference>
<feature type="domain" description="Radical SAM core" evidence="11">
    <location>
        <begin position="90"/>
        <end position="301"/>
    </location>
</feature>
<dbReference type="InterPro" id="IPR022447">
    <property type="entry name" value="Lys_aminomutase-rel"/>
</dbReference>
<proteinExistence type="inferred from homology"/>
<gene>
    <name evidence="12" type="ORF">RM190_17430</name>
</gene>
<evidence type="ECO:0000256" key="10">
    <source>
        <dbReference type="ARBA" id="ARBA00023235"/>
    </source>
</evidence>
<evidence type="ECO:0000256" key="6">
    <source>
        <dbReference type="ARBA" id="ARBA00022723"/>
    </source>
</evidence>
<keyword evidence="9" id="KW-0411">Iron-sulfur</keyword>
<keyword evidence="5" id="KW-0949">S-adenosyl-L-methionine</keyword>
<evidence type="ECO:0000256" key="3">
    <source>
        <dbReference type="ARBA" id="ARBA00008703"/>
    </source>
</evidence>
<comment type="cofactor">
    <cofactor evidence="1">
        <name>pyridoxal 5'-phosphate</name>
        <dbReference type="ChEBI" id="CHEBI:597326"/>
    </cofactor>
</comment>
<dbReference type="PROSITE" id="PS51918">
    <property type="entry name" value="RADICAL_SAM"/>
    <property type="match status" value="1"/>
</dbReference>
<protein>
    <submittedName>
        <fullName evidence="12">Lysine-2,3-aminomutase-like protein</fullName>
    </submittedName>
</protein>
<comment type="caution">
    <text evidence="12">The sequence shown here is derived from an EMBL/GenBank/DDBJ whole genome shotgun (WGS) entry which is preliminary data.</text>
</comment>
<reference evidence="13" key="1">
    <citation type="submission" date="2023-07" db="EMBL/GenBank/DDBJ databases">
        <title>Characterization of two Paracoccaceae strains isolated from Phycosphere and proposal of Xinfangfangia lacusdiani sp. nov.</title>
        <authorList>
            <person name="Deng Y."/>
            <person name="Zhang Y.Q."/>
        </authorList>
    </citation>
    <scope>NUCLEOTIDE SEQUENCE [LARGE SCALE GENOMIC DNA]</scope>
    <source>
        <strain evidence="13">CPCC 101403</strain>
    </source>
</reference>
<evidence type="ECO:0000256" key="5">
    <source>
        <dbReference type="ARBA" id="ARBA00022691"/>
    </source>
</evidence>
<name>A0ABU3EHD1_9RHOB</name>
<accession>A0ABU3EHD1</accession>
<evidence type="ECO:0000256" key="8">
    <source>
        <dbReference type="ARBA" id="ARBA00023004"/>
    </source>
</evidence>
<dbReference type="InterPro" id="IPR058240">
    <property type="entry name" value="rSAM_sf"/>
</dbReference>
<dbReference type="Pfam" id="PF04055">
    <property type="entry name" value="Radical_SAM"/>
    <property type="match status" value="1"/>
</dbReference>
<dbReference type="PANTHER" id="PTHR30538:SF1">
    <property type="entry name" value="L-LYSINE 2,3-AMINOMUTASE"/>
    <property type="match status" value="1"/>
</dbReference>
<dbReference type="PANTHER" id="PTHR30538">
    <property type="entry name" value="LYSINE 2,3-AMINOMUTASE-RELATED"/>
    <property type="match status" value="1"/>
</dbReference>
<dbReference type="SUPFAM" id="SSF102114">
    <property type="entry name" value="Radical SAM enzymes"/>
    <property type="match status" value="1"/>
</dbReference>
<keyword evidence="10" id="KW-0413">Isomerase</keyword>
<evidence type="ECO:0000256" key="1">
    <source>
        <dbReference type="ARBA" id="ARBA00001933"/>
    </source>
</evidence>
<dbReference type="NCBIfam" id="TIGR00238">
    <property type="entry name" value="KamA family radical SAM protein"/>
    <property type="match status" value="1"/>
</dbReference>
<keyword evidence="6" id="KW-0479">Metal-binding</keyword>
<keyword evidence="8" id="KW-0408">Iron</keyword>
<evidence type="ECO:0000256" key="4">
    <source>
        <dbReference type="ARBA" id="ARBA00022485"/>
    </source>
</evidence>
<comment type="cofactor">
    <cofactor evidence="2">
        <name>[4Fe-4S] cluster</name>
        <dbReference type="ChEBI" id="CHEBI:49883"/>
    </cofactor>
</comment>
<dbReference type="NCBIfam" id="TIGR03822">
    <property type="entry name" value="AblA_like_2"/>
    <property type="match status" value="1"/>
</dbReference>
<dbReference type="CDD" id="cd01335">
    <property type="entry name" value="Radical_SAM"/>
    <property type="match status" value="1"/>
</dbReference>
<dbReference type="InterPro" id="IPR013785">
    <property type="entry name" value="Aldolase_TIM"/>
</dbReference>
<dbReference type="Proteomes" id="UP001251085">
    <property type="component" value="Unassembled WGS sequence"/>
</dbReference>
<keyword evidence="7" id="KW-0663">Pyridoxal phosphate</keyword>
<evidence type="ECO:0000256" key="9">
    <source>
        <dbReference type="ARBA" id="ARBA00023014"/>
    </source>
</evidence>
<evidence type="ECO:0000259" key="11">
    <source>
        <dbReference type="PROSITE" id="PS51918"/>
    </source>
</evidence>
<dbReference type="SFLD" id="SFLDS00029">
    <property type="entry name" value="Radical_SAM"/>
    <property type="match status" value="1"/>
</dbReference>
<keyword evidence="13" id="KW-1185">Reference proteome</keyword>
<comment type="similarity">
    <text evidence="3">Belongs to the radical SAM superfamily. KamA family.</text>
</comment>
<dbReference type="InterPro" id="IPR007197">
    <property type="entry name" value="rSAM"/>
</dbReference>
<dbReference type="InterPro" id="IPR003739">
    <property type="entry name" value="Lys_aminomutase/Glu_NH3_mut"/>
</dbReference>
<evidence type="ECO:0000313" key="13">
    <source>
        <dbReference type="Proteomes" id="UP001251085"/>
    </source>
</evidence>
<dbReference type="SFLD" id="SFLDG01070">
    <property type="entry name" value="PLP-dependent"/>
    <property type="match status" value="1"/>
</dbReference>
<sequence length="362" mass="39910">MTQTSRPLTNVSALVEAGLVPRTEAAEMEKVAREFRIRVTPEMQQAMTSGPNDPVAAQFLPDRHELVIRPEELADPISDEAFSPTPGLTHRYPDRVILHITRTCEVYCRFCFRREVVGEEGTLPEPDLAAALDYIARTPAIHEVILTGGDPMVLSARRIAALMRRLEAIPHLDVLRFHTRIPVVAPHRIDAVMLEALQSDRLAVWVVLHTNHAQELTPDACAALKRLSQAGIPLLSQTVLLKGVNADAGTLADLFRALIRNRVKPYYLHHCDLARGTSHFRTTIAEGQNIMAALRGRLSGTCLPTYVLDLPGGHGKTPLGLGHVDEVAPGEYRIRDWRGRVHDYHDLDKAGGPVNGHPSSSA</sequence>
<dbReference type="PIRSF" id="PIRSF004911">
    <property type="entry name" value="DUF160"/>
    <property type="match status" value="1"/>
</dbReference>
<evidence type="ECO:0000256" key="2">
    <source>
        <dbReference type="ARBA" id="ARBA00001966"/>
    </source>
</evidence>
<evidence type="ECO:0000313" key="12">
    <source>
        <dbReference type="EMBL" id="MDT1063658.1"/>
    </source>
</evidence>
<evidence type="ECO:0000256" key="7">
    <source>
        <dbReference type="ARBA" id="ARBA00022898"/>
    </source>
</evidence>
<dbReference type="RefSeq" id="WP_311760749.1">
    <property type="nucleotide sequence ID" value="NZ_JAVRQI010000014.1"/>
</dbReference>
<organism evidence="12 13">
    <name type="scientific">Paracoccus broussonetiae</name>
    <dbReference type="NCBI Taxonomy" id="3075834"/>
    <lineage>
        <taxon>Bacteria</taxon>
        <taxon>Pseudomonadati</taxon>
        <taxon>Pseudomonadota</taxon>
        <taxon>Alphaproteobacteria</taxon>
        <taxon>Rhodobacterales</taxon>
        <taxon>Paracoccaceae</taxon>
        <taxon>Paracoccus</taxon>
    </lineage>
</organism>